<dbReference type="Gene3D" id="2.160.20.10">
    <property type="entry name" value="Single-stranded right-handed beta-helix, Pectin lyase-like"/>
    <property type="match status" value="1"/>
</dbReference>
<feature type="domain" description="Glycoside hydrolase family 49 N-terminal" evidence="3">
    <location>
        <begin position="28"/>
        <end position="238"/>
    </location>
</feature>
<dbReference type="SUPFAM" id="SSF101596">
    <property type="entry name" value="Dextranase, N-terminal domain"/>
    <property type="match status" value="1"/>
</dbReference>
<dbReference type="SUPFAM" id="SSF51126">
    <property type="entry name" value="Pectin lyase-like"/>
    <property type="match status" value="1"/>
</dbReference>
<dbReference type="InterPro" id="IPR035953">
    <property type="entry name" value="Dextranase_N-ter"/>
</dbReference>
<dbReference type="GO" id="GO:0004553">
    <property type="term" value="F:hydrolase activity, hydrolyzing O-glycosyl compounds"/>
    <property type="evidence" value="ECO:0007669"/>
    <property type="project" value="InterPro"/>
</dbReference>
<dbReference type="InterPro" id="IPR011050">
    <property type="entry name" value="Pectin_lyase_fold/virulence"/>
</dbReference>
<dbReference type="AlphaFoldDB" id="A0A553HSL1"/>
<evidence type="ECO:0000259" key="3">
    <source>
        <dbReference type="Pfam" id="PF17433"/>
    </source>
</evidence>
<dbReference type="Proteomes" id="UP000319160">
    <property type="component" value="Unassembled WGS sequence"/>
</dbReference>
<accession>A0A553HSL1</accession>
<evidence type="ECO:0000313" key="4">
    <source>
        <dbReference type="EMBL" id="TRX90942.1"/>
    </source>
</evidence>
<proteinExistence type="predicted"/>
<feature type="domain" description="Glycoside hydrolase family 49 C-terminal" evidence="2">
    <location>
        <begin position="503"/>
        <end position="615"/>
    </location>
</feature>
<dbReference type="Pfam" id="PF03718">
    <property type="entry name" value="Glyco_hydro_49"/>
    <property type="match status" value="1"/>
</dbReference>
<dbReference type="Gene3D" id="2.60.350.10">
    <property type="entry name" value="Dextranase, N-terminal"/>
    <property type="match status" value="1"/>
</dbReference>
<organism evidence="4 5">
    <name type="scientific">Xylaria flabelliformis</name>
    <dbReference type="NCBI Taxonomy" id="2512241"/>
    <lineage>
        <taxon>Eukaryota</taxon>
        <taxon>Fungi</taxon>
        <taxon>Dikarya</taxon>
        <taxon>Ascomycota</taxon>
        <taxon>Pezizomycotina</taxon>
        <taxon>Sordariomycetes</taxon>
        <taxon>Xylariomycetidae</taxon>
        <taxon>Xylariales</taxon>
        <taxon>Xylariaceae</taxon>
        <taxon>Xylaria</taxon>
    </lineage>
</organism>
<feature type="signal peptide" evidence="1">
    <location>
        <begin position="1"/>
        <end position="21"/>
    </location>
</feature>
<dbReference type="InterPro" id="IPR023226">
    <property type="entry name" value="Glyco_hydro_49_N_dom"/>
</dbReference>
<dbReference type="Pfam" id="PF18783">
    <property type="entry name" value="IPU_b_solenoid"/>
    <property type="match status" value="1"/>
</dbReference>
<dbReference type="InterPro" id="IPR041274">
    <property type="entry name" value="IPU_b_solenoid"/>
</dbReference>
<name>A0A553HSL1_9PEZI</name>
<feature type="chain" id="PRO_5022170874" evidence="1">
    <location>
        <begin position="22"/>
        <end position="621"/>
    </location>
</feature>
<dbReference type="InterPro" id="IPR012334">
    <property type="entry name" value="Pectin_lyas_fold"/>
</dbReference>
<dbReference type="Pfam" id="PF17433">
    <property type="entry name" value="Glyco_hydro_49N"/>
    <property type="match status" value="1"/>
</dbReference>
<dbReference type="Pfam" id="PF18841">
    <property type="entry name" value="B_solenoid_dext"/>
    <property type="match status" value="1"/>
</dbReference>
<gene>
    <name evidence="4" type="ORF">FHL15_008147</name>
</gene>
<reference evidence="5" key="1">
    <citation type="submission" date="2019-06" db="EMBL/GenBank/DDBJ databases">
        <title>Draft genome sequence of the griseofulvin-producing fungus Xylaria cubensis strain G536.</title>
        <authorList>
            <person name="Mead M.E."/>
            <person name="Raja H.A."/>
            <person name="Steenwyk J.L."/>
            <person name="Knowles S.L."/>
            <person name="Oberlies N.H."/>
            <person name="Rokas A."/>
        </authorList>
    </citation>
    <scope>NUCLEOTIDE SEQUENCE [LARGE SCALE GENOMIC DNA]</scope>
    <source>
        <strain evidence="5">G536</strain>
    </source>
</reference>
<sequence length="621" mass="67445">MWSRYLALFIAASPLTSIVVADVIAPGNQTANIGSLTTWWHNTGEINYQTPVQHGNVRQSHLYSAWVKSSADSSQTYYNSFVYETIPRNGQGNIITPGDPSSVTTADDGVTIEAAVWITMAWTQFLYTSDAWVKISRHGNANVTAANVVIRPNNLGVKVTDDGQSNIYVFVPYNSAGLRFSVEFQDNLYTYRDSCAGPVCDFVQNWVPNGPYYVSGFTDNNAVMGTEPHDALMIFASPPPSSSANLVPDVKAPQTYVVYPGDVPVSALASASNTNVYFMPGVHEMTATQHLKLSSSVNWVYLAPGAYVKGAIQFTTSASSIKATGFGVLSGEKYVYQANTAQGYKNVGSNGDSLRIWSGYSTPGQQQTFTLTGVTTNSPPFNSIDFTGDLNSISISQWDYKQVGAYFGQTDGTTLYSGSNIHDVFYHSGDDTIKTYGSDITVRNVVVWKTKTAPIIQYGWQPRNIENILVDGVDVIHMHYSSNGSHPSIIGANQQYDVKETQTNTADTSQSLRNATFRNIRAQGIGGNLMRIVPLMNYENVLLENISLDQFSVRSNGIYQSELPSWTDGSGKAVSMSGFVINNFSVGGTRITQAANNYGPNAAGGLNIAPEYLANGRVVIK</sequence>
<comment type="caution">
    <text evidence="4">The sequence shown here is derived from an EMBL/GenBank/DDBJ whole genome shotgun (WGS) entry which is preliminary data.</text>
</comment>
<dbReference type="STRING" id="2512241.A0A553HSL1"/>
<protein>
    <submittedName>
        <fullName evidence="4">Uncharacterized protein</fullName>
    </submittedName>
</protein>
<dbReference type="OrthoDB" id="406508at2759"/>
<dbReference type="InterPro" id="IPR005192">
    <property type="entry name" value="Glyco_hydro_49_C"/>
</dbReference>
<evidence type="ECO:0000259" key="2">
    <source>
        <dbReference type="Pfam" id="PF03718"/>
    </source>
</evidence>
<evidence type="ECO:0000313" key="5">
    <source>
        <dbReference type="Proteomes" id="UP000319160"/>
    </source>
</evidence>
<dbReference type="InterPro" id="IPR041402">
    <property type="entry name" value="B_solenoid_dext"/>
</dbReference>
<keyword evidence="1" id="KW-0732">Signal</keyword>
<keyword evidence="5" id="KW-1185">Reference proteome</keyword>
<dbReference type="EMBL" id="VFLP01000050">
    <property type="protein sequence ID" value="TRX90942.1"/>
    <property type="molecule type" value="Genomic_DNA"/>
</dbReference>
<evidence type="ECO:0000256" key="1">
    <source>
        <dbReference type="SAM" id="SignalP"/>
    </source>
</evidence>